<evidence type="ECO:0000313" key="1">
    <source>
        <dbReference type="EMBL" id="KAI4859525.1"/>
    </source>
</evidence>
<name>A0ACB9YJF4_9PEZI</name>
<comment type="caution">
    <text evidence="1">The sequence shown here is derived from an EMBL/GenBank/DDBJ whole genome shotgun (WGS) entry which is preliminary data.</text>
</comment>
<keyword evidence="2" id="KW-1185">Reference proteome</keyword>
<protein>
    <submittedName>
        <fullName evidence="1">Uncharacterized protein</fullName>
    </submittedName>
</protein>
<proteinExistence type="predicted"/>
<accession>A0ACB9YJF4</accession>
<sequence>MLFISSKATPLNFSMLSQVVCALWIGSQWRKGGIGPGCMMLRISSCYVYPTVLRVCRLYLVMRSPTTSGLDMVSSLGTLVRAGGQTIR</sequence>
<organism evidence="1 2">
    <name type="scientific">Hypoxylon rubiginosum</name>
    <dbReference type="NCBI Taxonomy" id="110542"/>
    <lineage>
        <taxon>Eukaryota</taxon>
        <taxon>Fungi</taxon>
        <taxon>Dikarya</taxon>
        <taxon>Ascomycota</taxon>
        <taxon>Pezizomycotina</taxon>
        <taxon>Sordariomycetes</taxon>
        <taxon>Xylariomycetidae</taxon>
        <taxon>Xylariales</taxon>
        <taxon>Hypoxylaceae</taxon>
        <taxon>Hypoxylon</taxon>
    </lineage>
</organism>
<evidence type="ECO:0000313" key="2">
    <source>
        <dbReference type="Proteomes" id="UP001497700"/>
    </source>
</evidence>
<dbReference type="Proteomes" id="UP001497700">
    <property type="component" value="Unassembled WGS sequence"/>
</dbReference>
<gene>
    <name evidence="1" type="ORF">F4820DRAFT_158266</name>
</gene>
<reference evidence="1 2" key="1">
    <citation type="journal article" date="2022" name="New Phytol.">
        <title>Ecological generalism drives hyperdiversity of secondary metabolite gene clusters in xylarialean endophytes.</title>
        <authorList>
            <person name="Franco M.E.E."/>
            <person name="Wisecaver J.H."/>
            <person name="Arnold A.E."/>
            <person name="Ju Y.M."/>
            <person name="Slot J.C."/>
            <person name="Ahrendt S."/>
            <person name="Moore L.P."/>
            <person name="Eastman K.E."/>
            <person name="Scott K."/>
            <person name="Konkel Z."/>
            <person name="Mondo S.J."/>
            <person name="Kuo A."/>
            <person name="Hayes R.D."/>
            <person name="Haridas S."/>
            <person name="Andreopoulos B."/>
            <person name="Riley R."/>
            <person name="LaButti K."/>
            <person name="Pangilinan J."/>
            <person name="Lipzen A."/>
            <person name="Amirebrahimi M."/>
            <person name="Yan J."/>
            <person name="Adam C."/>
            <person name="Keymanesh K."/>
            <person name="Ng V."/>
            <person name="Louie K."/>
            <person name="Northen T."/>
            <person name="Drula E."/>
            <person name="Henrissat B."/>
            <person name="Hsieh H.M."/>
            <person name="Youens-Clark K."/>
            <person name="Lutzoni F."/>
            <person name="Miadlikowska J."/>
            <person name="Eastwood D.C."/>
            <person name="Hamelin R.C."/>
            <person name="Grigoriev I.V."/>
            <person name="U'Ren J.M."/>
        </authorList>
    </citation>
    <scope>NUCLEOTIDE SEQUENCE [LARGE SCALE GENOMIC DNA]</scope>
    <source>
        <strain evidence="1 2">CBS 119005</strain>
    </source>
</reference>
<dbReference type="EMBL" id="MU393628">
    <property type="protein sequence ID" value="KAI4859525.1"/>
    <property type="molecule type" value="Genomic_DNA"/>
</dbReference>